<sequence>MKATRILFNIVVWAFAAFWVLPFVGVIMLSILPYREVVIQGWLRVPDPESITLKNYLEALFNPVYDLATGLRNSLLVASLATLIALLAASLLAYAFVNLPFRMKTFLFMIIIFIMMAPQQISVVPLFFLYLQLGLYDSLPGIILLHSAWGTAWATFFLRNYFALIPRSLVEAAWVDGARDWQIFRRIVLPLAKPGLIAAALLQYTWVWNDLFYALVFLSSNVNQVITQKVVFLKGEFHVDWGLLSAGSVLSMSIPLVLYVLFNKYFARGVAGWGVKR</sequence>
<evidence type="ECO:0000313" key="9">
    <source>
        <dbReference type="EMBL" id="RFA98100.1"/>
    </source>
</evidence>
<gene>
    <name evidence="9" type="ORF">CGL51_01850</name>
    <name evidence="10" type="ORF">CGL52_06220</name>
</gene>
<evidence type="ECO:0000313" key="12">
    <source>
        <dbReference type="Proteomes" id="UP000257123"/>
    </source>
</evidence>
<keyword evidence="6 7" id="KW-0472">Membrane</keyword>
<dbReference type="InterPro" id="IPR000515">
    <property type="entry name" value="MetI-like"/>
</dbReference>
<keyword evidence="3" id="KW-1003">Cell membrane</keyword>
<feature type="transmembrane region" description="Helical" evidence="7">
    <location>
        <begin position="187"/>
        <end position="206"/>
    </location>
</feature>
<feature type="transmembrane region" description="Helical" evidence="7">
    <location>
        <begin position="75"/>
        <end position="97"/>
    </location>
</feature>
<evidence type="ECO:0000259" key="8">
    <source>
        <dbReference type="PROSITE" id="PS50928"/>
    </source>
</evidence>
<proteinExistence type="inferred from homology"/>
<feature type="transmembrane region" description="Helical" evidence="7">
    <location>
        <begin position="139"/>
        <end position="158"/>
    </location>
</feature>
<dbReference type="Proteomes" id="UP000257123">
    <property type="component" value="Unassembled WGS sequence"/>
</dbReference>
<dbReference type="GO" id="GO:0005886">
    <property type="term" value="C:plasma membrane"/>
    <property type="evidence" value="ECO:0007669"/>
    <property type="project" value="UniProtKB-SubCell"/>
</dbReference>
<dbReference type="RefSeq" id="WP_116420475.1">
    <property type="nucleotide sequence ID" value="NZ_NMUE01000003.1"/>
</dbReference>
<dbReference type="EMBL" id="NMUF01000013">
    <property type="protein sequence ID" value="RFA98979.1"/>
    <property type="molecule type" value="Genomic_DNA"/>
</dbReference>
<evidence type="ECO:0000256" key="2">
    <source>
        <dbReference type="ARBA" id="ARBA00022448"/>
    </source>
</evidence>
<evidence type="ECO:0000256" key="7">
    <source>
        <dbReference type="RuleBase" id="RU363032"/>
    </source>
</evidence>
<comment type="subcellular location">
    <subcellularLocation>
        <location evidence="1 7">Cell membrane</location>
        <topology evidence="1 7">Multi-pass membrane protein</topology>
    </subcellularLocation>
</comment>
<evidence type="ECO:0000256" key="6">
    <source>
        <dbReference type="ARBA" id="ARBA00023136"/>
    </source>
</evidence>
<dbReference type="InterPro" id="IPR035906">
    <property type="entry name" value="MetI-like_sf"/>
</dbReference>
<keyword evidence="2 7" id="KW-0813">Transport</keyword>
<evidence type="ECO:0000256" key="5">
    <source>
        <dbReference type="ARBA" id="ARBA00022989"/>
    </source>
</evidence>
<accession>A0A371R2V5</accession>
<dbReference type="PANTHER" id="PTHR43744:SF4">
    <property type="entry name" value="OSMOPROTECTIVE COMPOUNDS UPTAKE PERMEASE PROTEIN GGTD"/>
    <property type="match status" value="1"/>
</dbReference>
<keyword evidence="4 7" id="KW-0812">Transmembrane</keyword>
<dbReference type="PANTHER" id="PTHR43744">
    <property type="entry name" value="ABC TRANSPORTER PERMEASE PROTEIN MG189-RELATED-RELATED"/>
    <property type="match status" value="1"/>
</dbReference>
<dbReference type="SUPFAM" id="SSF161098">
    <property type="entry name" value="MetI-like"/>
    <property type="match status" value="1"/>
</dbReference>
<dbReference type="GO" id="GO:0055085">
    <property type="term" value="P:transmembrane transport"/>
    <property type="evidence" value="ECO:0007669"/>
    <property type="project" value="InterPro"/>
</dbReference>
<organism evidence="9 12">
    <name type="scientific">Pyrobaculum aerophilum</name>
    <dbReference type="NCBI Taxonomy" id="13773"/>
    <lineage>
        <taxon>Archaea</taxon>
        <taxon>Thermoproteota</taxon>
        <taxon>Thermoprotei</taxon>
        <taxon>Thermoproteales</taxon>
        <taxon>Thermoproteaceae</taxon>
        <taxon>Pyrobaculum</taxon>
    </lineage>
</organism>
<evidence type="ECO:0000256" key="3">
    <source>
        <dbReference type="ARBA" id="ARBA00022475"/>
    </source>
</evidence>
<dbReference type="CDD" id="cd06261">
    <property type="entry name" value="TM_PBP2"/>
    <property type="match status" value="1"/>
</dbReference>
<feature type="transmembrane region" description="Helical" evidence="7">
    <location>
        <begin position="241"/>
        <end position="262"/>
    </location>
</feature>
<comment type="similarity">
    <text evidence="7">Belongs to the binding-protein-dependent transport system permease family.</text>
</comment>
<dbReference type="EMBL" id="NMUE01000003">
    <property type="protein sequence ID" value="RFA98100.1"/>
    <property type="molecule type" value="Genomic_DNA"/>
</dbReference>
<evidence type="ECO:0000313" key="11">
    <source>
        <dbReference type="Proteomes" id="UP000256877"/>
    </source>
</evidence>
<evidence type="ECO:0000256" key="4">
    <source>
        <dbReference type="ARBA" id="ARBA00022692"/>
    </source>
</evidence>
<keyword evidence="5 7" id="KW-1133">Transmembrane helix</keyword>
<feature type="transmembrane region" description="Helical" evidence="7">
    <location>
        <begin position="7"/>
        <end position="32"/>
    </location>
</feature>
<comment type="caution">
    <text evidence="9">The sequence shown here is derived from an EMBL/GenBank/DDBJ whole genome shotgun (WGS) entry which is preliminary data.</text>
</comment>
<evidence type="ECO:0000313" key="10">
    <source>
        <dbReference type="EMBL" id="RFA98979.1"/>
    </source>
</evidence>
<dbReference type="AlphaFoldDB" id="A0A371R2V5"/>
<dbReference type="PROSITE" id="PS50928">
    <property type="entry name" value="ABC_TM1"/>
    <property type="match status" value="1"/>
</dbReference>
<feature type="domain" description="ABC transmembrane type-1" evidence="8">
    <location>
        <begin position="71"/>
        <end position="262"/>
    </location>
</feature>
<name>A0A371R2V5_9CREN</name>
<dbReference type="OrthoDB" id="18784at2157"/>
<dbReference type="Gene3D" id="1.10.3720.10">
    <property type="entry name" value="MetI-like"/>
    <property type="match status" value="1"/>
</dbReference>
<reference evidence="11 12" key="1">
    <citation type="submission" date="2017-07" db="EMBL/GenBank/DDBJ databases">
        <title>Draft genome sequence of aerobic hyperthermophilic archaea, Pyrobaculum aerophilum YKB31 and YKB32.</title>
        <authorList>
            <person name="Mochizuki T."/>
            <person name="Berliner A.J."/>
            <person name="Yoshida-Takashima Y."/>
            <person name="Takaki Y."/>
            <person name="Nunoura T."/>
            <person name="Takai K."/>
        </authorList>
    </citation>
    <scope>NUCLEOTIDE SEQUENCE [LARGE SCALE GENOMIC DNA]</scope>
    <source>
        <strain evidence="9 12">YKB31</strain>
        <strain evidence="10 11">YKB32</strain>
    </source>
</reference>
<dbReference type="Pfam" id="PF00528">
    <property type="entry name" value="BPD_transp_1"/>
    <property type="match status" value="1"/>
</dbReference>
<evidence type="ECO:0000256" key="1">
    <source>
        <dbReference type="ARBA" id="ARBA00004651"/>
    </source>
</evidence>
<dbReference type="Proteomes" id="UP000256877">
    <property type="component" value="Unassembled WGS sequence"/>
</dbReference>
<protein>
    <submittedName>
        <fullName evidence="9">ABC transporter permease</fullName>
    </submittedName>
</protein>
<feature type="transmembrane region" description="Helical" evidence="7">
    <location>
        <begin position="106"/>
        <end position="133"/>
    </location>
</feature>